<organism evidence="2 3">
    <name type="scientific">Gaetbulibacter jejuensis</name>
    <dbReference type="NCBI Taxonomy" id="584607"/>
    <lineage>
        <taxon>Bacteria</taxon>
        <taxon>Pseudomonadati</taxon>
        <taxon>Bacteroidota</taxon>
        <taxon>Flavobacteriia</taxon>
        <taxon>Flavobacteriales</taxon>
        <taxon>Flavobacteriaceae</taxon>
        <taxon>Gaetbulibacter</taxon>
    </lineage>
</organism>
<comment type="caution">
    <text evidence="2">The sequence shown here is derived from an EMBL/GenBank/DDBJ whole genome shotgun (WGS) entry which is preliminary data.</text>
</comment>
<evidence type="ECO:0000313" key="3">
    <source>
        <dbReference type="Proteomes" id="UP001500736"/>
    </source>
</evidence>
<keyword evidence="1" id="KW-0732">Signal</keyword>
<name>A0ABN1JJF0_9FLAO</name>
<protein>
    <recommendedName>
        <fullName evidence="4">Secreted protein</fullName>
    </recommendedName>
</protein>
<evidence type="ECO:0008006" key="4">
    <source>
        <dbReference type="Google" id="ProtNLM"/>
    </source>
</evidence>
<dbReference type="EMBL" id="BAAAGF010000001">
    <property type="protein sequence ID" value="GAA0741108.1"/>
    <property type="molecule type" value="Genomic_DNA"/>
</dbReference>
<feature type="chain" id="PRO_5047477013" description="Secreted protein" evidence="1">
    <location>
        <begin position="26"/>
        <end position="74"/>
    </location>
</feature>
<evidence type="ECO:0000256" key="1">
    <source>
        <dbReference type="SAM" id="SignalP"/>
    </source>
</evidence>
<proteinExistence type="predicted"/>
<keyword evidence="3" id="KW-1185">Reference proteome</keyword>
<dbReference type="Proteomes" id="UP001500736">
    <property type="component" value="Unassembled WGS sequence"/>
</dbReference>
<evidence type="ECO:0000313" key="2">
    <source>
        <dbReference type="EMBL" id="GAA0741108.1"/>
    </source>
</evidence>
<accession>A0ABN1JJF0</accession>
<reference evidence="2 3" key="1">
    <citation type="journal article" date="2019" name="Int. J. Syst. Evol. Microbiol.">
        <title>The Global Catalogue of Microorganisms (GCM) 10K type strain sequencing project: providing services to taxonomists for standard genome sequencing and annotation.</title>
        <authorList>
            <consortium name="The Broad Institute Genomics Platform"/>
            <consortium name="The Broad Institute Genome Sequencing Center for Infectious Disease"/>
            <person name="Wu L."/>
            <person name="Ma J."/>
        </authorList>
    </citation>
    <scope>NUCLEOTIDE SEQUENCE [LARGE SCALE GENOMIC DNA]</scope>
    <source>
        <strain evidence="2 3">JCM 15976</strain>
    </source>
</reference>
<feature type="signal peptide" evidence="1">
    <location>
        <begin position="1"/>
        <end position="25"/>
    </location>
</feature>
<gene>
    <name evidence="2" type="ORF">GCM10009431_11960</name>
</gene>
<sequence>MIMKSKTFLFTTLLIGMLAGFSAIKVDVCHNVNNNPHTINIALPAAVAHLIQHEGDSLGTCEDAQKDDEVLENK</sequence>